<accession>A0ABP8HI78</accession>
<reference evidence="4" key="1">
    <citation type="journal article" date="2019" name="Int. J. Syst. Evol. Microbiol.">
        <title>The Global Catalogue of Microorganisms (GCM) 10K type strain sequencing project: providing services to taxonomists for standard genome sequencing and annotation.</title>
        <authorList>
            <consortium name="The Broad Institute Genomics Platform"/>
            <consortium name="The Broad Institute Genome Sequencing Center for Infectious Disease"/>
            <person name="Wu L."/>
            <person name="Ma J."/>
        </authorList>
    </citation>
    <scope>NUCLEOTIDE SEQUENCE [LARGE SCALE GENOMIC DNA]</scope>
    <source>
        <strain evidence="4">JCM 17666</strain>
    </source>
</reference>
<sequence length="249" mass="26040">MVRTKAGGLVRHGAAASWMLCCCLAATARAAPGDAGPAPEAAPPSGAAPEDAARPMAFDIPAQPLAAALERYAAVSRQSVLFRDEWVDGRVSAAVYGRYAPGAALRALLEGTGLVADRVEGSQDRMDAFVLRMEGAPSPLPGAPAPAEPDRDYDALVQARVWRALCGNVHTMPGHYRSILRFGVDQAGRLSQPRLLASTGDRRRDAAILGVLGGVRIEQPPAPGLPQPLTLAVLPFDAIGQTRLCATAH</sequence>
<keyword evidence="2" id="KW-0732">Signal</keyword>
<organism evidence="3 4">
    <name type="scientific">Pigmentiphaga soli</name>
    <dbReference type="NCBI Taxonomy" id="1007095"/>
    <lineage>
        <taxon>Bacteria</taxon>
        <taxon>Pseudomonadati</taxon>
        <taxon>Pseudomonadota</taxon>
        <taxon>Betaproteobacteria</taxon>
        <taxon>Burkholderiales</taxon>
        <taxon>Alcaligenaceae</taxon>
        <taxon>Pigmentiphaga</taxon>
    </lineage>
</organism>
<dbReference type="Proteomes" id="UP001501671">
    <property type="component" value="Unassembled WGS sequence"/>
</dbReference>
<evidence type="ECO:0000313" key="4">
    <source>
        <dbReference type="Proteomes" id="UP001501671"/>
    </source>
</evidence>
<protein>
    <recommendedName>
        <fullName evidence="5">Secretin/TonB short N-terminal domain-containing protein</fullName>
    </recommendedName>
</protein>
<proteinExistence type="predicted"/>
<evidence type="ECO:0000313" key="3">
    <source>
        <dbReference type="EMBL" id="GAA4339728.1"/>
    </source>
</evidence>
<evidence type="ECO:0000256" key="2">
    <source>
        <dbReference type="SAM" id="SignalP"/>
    </source>
</evidence>
<feature type="region of interest" description="Disordered" evidence="1">
    <location>
        <begin position="33"/>
        <end position="52"/>
    </location>
</feature>
<name>A0ABP8HI78_9BURK</name>
<feature type="signal peptide" evidence="2">
    <location>
        <begin position="1"/>
        <end position="30"/>
    </location>
</feature>
<feature type="chain" id="PRO_5045159888" description="Secretin/TonB short N-terminal domain-containing protein" evidence="2">
    <location>
        <begin position="31"/>
        <end position="249"/>
    </location>
</feature>
<dbReference type="Gene3D" id="3.55.50.30">
    <property type="match status" value="1"/>
</dbReference>
<evidence type="ECO:0008006" key="5">
    <source>
        <dbReference type="Google" id="ProtNLM"/>
    </source>
</evidence>
<feature type="compositionally biased region" description="Low complexity" evidence="1">
    <location>
        <begin position="33"/>
        <end position="50"/>
    </location>
</feature>
<dbReference type="RefSeq" id="WP_345251491.1">
    <property type="nucleotide sequence ID" value="NZ_BAABFO010000023.1"/>
</dbReference>
<comment type="caution">
    <text evidence="3">The sequence shown here is derived from an EMBL/GenBank/DDBJ whole genome shotgun (WGS) entry which is preliminary data.</text>
</comment>
<gene>
    <name evidence="3" type="ORF">GCM10023144_38270</name>
</gene>
<keyword evidence="4" id="KW-1185">Reference proteome</keyword>
<dbReference type="EMBL" id="BAABFO010000023">
    <property type="protein sequence ID" value="GAA4339728.1"/>
    <property type="molecule type" value="Genomic_DNA"/>
</dbReference>
<evidence type="ECO:0000256" key="1">
    <source>
        <dbReference type="SAM" id="MobiDB-lite"/>
    </source>
</evidence>